<sequence>MKLVTERRPESRCAQASSSSPQDGRVHVEKIDAFLYTLHGSGPDFGA</sequence>
<name>A0ABV2RY96_BRAJP</name>
<dbReference type="Proteomes" id="UP001549291">
    <property type="component" value="Unassembled WGS sequence"/>
</dbReference>
<gene>
    <name evidence="2" type="ORF">ABIF63_005300</name>
</gene>
<evidence type="ECO:0000256" key="1">
    <source>
        <dbReference type="SAM" id="MobiDB-lite"/>
    </source>
</evidence>
<reference evidence="2 3" key="1">
    <citation type="submission" date="2024-06" db="EMBL/GenBank/DDBJ databases">
        <title>Genomic Encyclopedia of Type Strains, Phase V (KMG-V): Genome sequencing to study the core and pangenomes of soil and plant-associated prokaryotes.</title>
        <authorList>
            <person name="Whitman W."/>
        </authorList>
    </citation>
    <scope>NUCLEOTIDE SEQUENCE [LARGE SCALE GENOMIC DNA]</scope>
    <source>
        <strain evidence="2 3">USDA 160</strain>
    </source>
</reference>
<proteinExistence type="predicted"/>
<feature type="region of interest" description="Disordered" evidence="1">
    <location>
        <begin position="1"/>
        <end position="24"/>
    </location>
</feature>
<evidence type="ECO:0000313" key="2">
    <source>
        <dbReference type="EMBL" id="MET4721194.1"/>
    </source>
</evidence>
<evidence type="ECO:0000313" key="3">
    <source>
        <dbReference type="Proteomes" id="UP001549291"/>
    </source>
</evidence>
<comment type="caution">
    <text evidence="2">The sequence shown here is derived from an EMBL/GenBank/DDBJ whole genome shotgun (WGS) entry which is preliminary data.</text>
</comment>
<dbReference type="EMBL" id="JBEPTQ010000002">
    <property type="protein sequence ID" value="MET4721194.1"/>
    <property type="molecule type" value="Genomic_DNA"/>
</dbReference>
<feature type="compositionally biased region" description="Basic and acidic residues" evidence="1">
    <location>
        <begin position="1"/>
        <end position="11"/>
    </location>
</feature>
<accession>A0ABV2RY96</accession>
<organism evidence="2 3">
    <name type="scientific">Bradyrhizobium japonicum</name>
    <dbReference type="NCBI Taxonomy" id="375"/>
    <lineage>
        <taxon>Bacteria</taxon>
        <taxon>Pseudomonadati</taxon>
        <taxon>Pseudomonadota</taxon>
        <taxon>Alphaproteobacteria</taxon>
        <taxon>Hyphomicrobiales</taxon>
        <taxon>Nitrobacteraceae</taxon>
        <taxon>Bradyrhizobium</taxon>
    </lineage>
</organism>
<keyword evidence="3" id="KW-1185">Reference proteome</keyword>
<protein>
    <submittedName>
        <fullName evidence="2">Uncharacterized protein</fullName>
    </submittedName>
</protein>
<dbReference type="RefSeq" id="WP_157789205.1">
    <property type="nucleotide sequence ID" value="NZ_CP066351.1"/>
</dbReference>